<dbReference type="InterPro" id="IPR006015">
    <property type="entry name" value="Universal_stress_UspA"/>
</dbReference>
<dbReference type="Proteomes" id="UP000254150">
    <property type="component" value="Unassembled WGS sequence"/>
</dbReference>
<comment type="similarity">
    <text evidence="1">Belongs to the universal stress protein A family.</text>
</comment>
<dbReference type="Pfam" id="PF00582">
    <property type="entry name" value="Usp"/>
    <property type="match status" value="1"/>
</dbReference>
<dbReference type="AlphaFoldDB" id="A0A380P077"/>
<organism evidence="3 4">
    <name type="scientific">Streptomyces griseus</name>
    <dbReference type="NCBI Taxonomy" id="1911"/>
    <lineage>
        <taxon>Bacteria</taxon>
        <taxon>Bacillati</taxon>
        <taxon>Actinomycetota</taxon>
        <taxon>Actinomycetes</taxon>
        <taxon>Kitasatosporales</taxon>
        <taxon>Streptomycetaceae</taxon>
        <taxon>Streptomyces</taxon>
    </lineage>
</organism>
<name>A0A380P077_STRGR</name>
<evidence type="ECO:0000313" key="3">
    <source>
        <dbReference type="EMBL" id="SUP57530.1"/>
    </source>
</evidence>
<proteinExistence type="inferred from homology"/>
<evidence type="ECO:0000256" key="1">
    <source>
        <dbReference type="ARBA" id="ARBA00008791"/>
    </source>
</evidence>
<dbReference type="PANTHER" id="PTHR46268:SF6">
    <property type="entry name" value="UNIVERSAL STRESS PROTEIN UP12"/>
    <property type="match status" value="1"/>
</dbReference>
<sequence length="149" mass="15472">MSTYQTVMVGTDGSESSFAAVDRAARLAAVCGAELVVVCAYVPMRGPDLARAQDQLGAEAHQVVGSAPAEDTLQTARDRARSHGARRVRSLAVEGEPVAALARAARECSADLLIVGNRGLRSLAGRLLGSVPADIARKAPVDVLIVHTT</sequence>
<evidence type="ECO:0000313" key="4">
    <source>
        <dbReference type="Proteomes" id="UP000254150"/>
    </source>
</evidence>
<dbReference type="PRINTS" id="PR01438">
    <property type="entry name" value="UNVRSLSTRESS"/>
</dbReference>
<protein>
    <submittedName>
        <fullName evidence="3">Universal stress protein UspA</fullName>
    </submittedName>
</protein>
<reference evidence="3 4" key="1">
    <citation type="submission" date="2018-06" db="EMBL/GenBank/DDBJ databases">
        <authorList>
            <consortium name="Pathogen Informatics"/>
            <person name="Doyle S."/>
        </authorList>
    </citation>
    <scope>NUCLEOTIDE SEQUENCE [LARGE SCALE GENOMIC DNA]</scope>
    <source>
        <strain evidence="3 4">NCTC7807</strain>
    </source>
</reference>
<dbReference type="PANTHER" id="PTHR46268">
    <property type="entry name" value="STRESS RESPONSE PROTEIN NHAX"/>
    <property type="match status" value="1"/>
</dbReference>
<dbReference type="InterPro" id="IPR006016">
    <property type="entry name" value="UspA"/>
</dbReference>
<dbReference type="CDD" id="cd00293">
    <property type="entry name" value="USP-like"/>
    <property type="match status" value="1"/>
</dbReference>
<gene>
    <name evidence="3" type="ORF">NCTC7807_03223</name>
</gene>
<dbReference type="InterPro" id="IPR014729">
    <property type="entry name" value="Rossmann-like_a/b/a_fold"/>
</dbReference>
<accession>A0A380P077</accession>
<dbReference type="EMBL" id="UHID01000006">
    <property type="protein sequence ID" value="SUP57530.1"/>
    <property type="molecule type" value="Genomic_DNA"/>
</dbReference>
<evidence type="ECO:0000259" key="2">
    <source>
        <dbReference type="Pfam" id="PF00582"/>
    </source>
</evidence>
<dbReference type="RefSeq" id="WP_100455416.1">
    <property type="nucleotide sequence ID" value="NZ_UHID01000006.1"/>
</dbReference>
<dbReference type="Gene3D" id="3.40.50.620">
    <property type="entry name" value="HUPs"/>
    <property type="match status" value="1"/>
</dbReference>
<feature type="domain" description="UspA" evidence="2">
    <location>
        <begin position="4"/>
        <end position="147"/>
    </location>
</feature>
<dbReference type="SUPFAM" id="SSF52402">
    <property type="entry name" value="Adenine nucleotide alpha hydrolases-like"/>
    <property type="match status" value="1"/>
</dbReference>